<evidence type="ECO:0000313" key="1">
    <source>
        <dbReference type="EMBL" id="GJA43627.1"/>
    </source>
</evidence>
<reference evidence="1" key="1">
    <citation type="submission" date="2021-07" db="EMBL/GenBank/DDBJ databases">
        <title>Draft genome sequence of carbapenem-resistant Aeromonas spp. in Japan.</title>
        <authorList>
            <person name="Maehana S."/>
            <person name="Suzuki M."/>
            <person name="Kitasato H."/>
        </authorList>
    </citation>
    <scope>NUCLEOTIDE SEQUENCE</scope>
    <source>
        <strain evidence="1">KAM343</strain>
    </source>
</reference>
<evidence type="ECO:0000313" key="2">
    <source>
        <dbReference type="Proteomes" id="UP000886939"/>
    </source>
</evidence>
<dbReference type="InterPro" id="IPR009959">
    <property type="entry name" value="Cyclase_SnoaL-like"/>
</dbReference>
<dbReference type="RefSeq" id="WP_199769688.1">
    <property type="nucleotide sequence ID" value="NZ_AP026375.1"/>
</dbReference>
<gene>
    <name evidence="1" type="ORF">KAM343_44230</name>
</gene>
<dbReference type="Pfam" id="PF07366">
    <property type="entry name" value="SnoaL"/>
    <property type="match status" value="1"/>
</dbReference>
<dbReference type="AlphaFoldDB" id="A0AAV4YR98"/>
<evidence type="ECO:0008006" key="3">
    <source>
        <dbReference type="Google" id="ProtNLM"/>
    </source>
</evidence>
<dbReference type="EMBL" id="BPNI01000226">
    <property type="protein sequence ID" value="GJA43627.1"/>
    <property type="molecule type" value="Genomic_DNA"/>
</dbReference>
<dbReference type="InterPro" id="IPR032710">
    <property type="entry name" value="NTF2-like_dom_sf"/>
</dbReference>
<name>A0AAV4YR98_AERCA</name>
<organism evidence="1 2">
    <name type="scientific">Aeromonas caviae</name>
    <name type="common">Aeromonas punctata</name>
    <dbReference type="NCBI Taxonomy" id="648"/>
    <lineage>
        <taxon>Bacteria</taxon>
        <taxon>Pseudomonadati</taxon>
        <taxon>Pseudomonadota</taxon>
        <taxon>Gammaproteobacteria</taxon>
        <taxon>Aeromonadales</taxon>
        <taxon>Aeromonadaceae</taxon>
        <taxon>Aeromonas</taxon>
    </lineage>
</organism>
<protein>
    <recommendedName>
        <fullName evidence="3">Ester cyclase</fullName>
    </recommendedName>
</protein>
<dbReference type="Gene3D" id="3.10.450.50">
    <property type="match status" value="1"/>
</dbReference>
<dbReference type="PANTHER" id="PTHR38436">
    <property type="entry name" value="POLYKETIDE CYCLASE SNOAL-LIKE DOMAIN"/>
    <property type="match status" value="1"/>
</dbReference>
<dbReference type="GO" id="GO:0030638">
    <property type="term" value="P:polyketide metabolic process"/>
    <property type="evidence" value="ECO:0007669"/>
    <property type="project" value="InterPro"/>
</dbReference>
<proteinExistence type="predicted"/>
<comment type="caution">
    <text evidence="1">The sequence shown here is derived from an EMBL/GenBank/DDBJ whole genome shotgun (WGS) entry which is preliminary data.</text>
</comment>
<dbReference type="Proteomes" id="UP000886939">
    <property type="component" value="Unassembled WGS sequence"/>
</dbReference>
<dbReference type="SUPFAM" id="SSF54427">
    <property type="entry name" value="NTF2-like"/>
    <property type="match status" value="1"/>
</dbReference>
<sequence>MRNLMKLGGVLMMAVILMFITVKSYADQSECKNSEFFMNENNSKTIVQRFNKEVIVDLNRKSFDELMSTDFINHSAASGTDNGPNSMWNTFSNVLHPAISNLNVEILDQIVEGDKVVTRKRITGRHTGSLMGIEATGRDVSIDVIDIIRVKNGQYAEHWGLNTFGAVIQELKSAEN</sequence>
<accession>A0AAV4YR98</accession>
<dbReference type="PANTHER" id="PTHR38436:SF1">
    <property type="entry name" value="ESTER CYCLASE"/>
    <property type="match status" value="1"/>
</dbReference>